<feature type="domain" description="SpoVT-AbrB" evidence="1">
    <location>
        <begin position="12"/>
        <end position="57"/>
    </location>
</feature>
<accession>X1GJC2</accession>
<dbReference type="InterPro" id="IPR037914">
    <property type="entry name" value="SpoVT-AbrB_sf"/>
</dbReference>
<dbReference type="SUPFAM" id="SSF89447">
    <property type="entry name" value="AbrB/MazE/MraZ-like"/>
    <property type="match status" value="1"/>
</dbReference>
<proteinExistence type="predicted"/>
<evidence type="ECO:0000313" key="2">
    <source>
        <dbReference type="EMBL" id="GAH57287.1"/>
    </source>
</evidence>
<protein>
    <recommendedName>
        <fullName evidence="1">SpoVT-AbrB domain-containing protein</fullName>
    </recommendedName>
</protein>
<dbReference type="Pfam" id="PF04014">
    <property type="entry name" value="MazE_antitoxin"/>
    <property type="match status" value="1"/>
</dbReference>
<dbReference type="SMART" id="SM00966">
    <property type="entry name" value="SpoVT_AbrB"/>
    <property type="match status" value="1"/>
</dbReference>
<organism evidence="2">
    <name type="scientific">marine sediment metagenome</name>
    <dbReference type="NCBI Taxonomy" id="412755"/>
    <lineage>
        <taxon>unclassified sequences</taxon>
        <taxon>metagenomes</taxon>
        <taxon>ecological metagenomes</taxon>
    </lineage>
</organism>
<dbReference type="GO" id="GO:0003677">
    <property type="term" value="F:DNA binding"/>
    <property type="evidence" value="ECO:0007669"/>
    <property type="project" value="InterPro"/>
</dbReference>
<dbReference type="Gene3D" id="2.10.260.10">
    <property type="match status" value="1"/>
</dbReference>
<gene>
    <name evidence="2" type="ORF">S03H2_36613</name>
</gene>
<evidence type="ECO:0000259" key="1">
    <source>
        <dbReference type="SMART" id="SM00966"/>
    </source>
</evidence>
<name>X1GJC2_9ZZZZ</name>
<dbReference type="InterPro" id="IPR007159">
    <property type="entry name" value="SpoVT-AbrB_dom"/>
</dbReference>
<dbReference type="AlphaFoldDB" id="X1GJC2"/>
<dbReference type="EMBL" id="BARU01022478">
    <property type="protein sequence ID" value="GAH57287.1"/>
    <property type="molecule type" value="Genomic_DNA"/>
</dbReference>
<sequence length="60" mass="6850">MQTTTRRRKVIRFGRDSMGVTLPKEFTDKAQIRVGDVVGVTYDSVLVIVTPEKKPKEENK</sequence>
<reference evidence="2" key="1">
    <citation type="journal article" date="2014" name="Front. Microbiol.">
        <title>High frequency of phylogenetically diverse reductive dehalogenase-homologous genes in deep subseafloor sedimentary metagenomes.</title>
        <authorList>
            <person name="Kawai M."/>
            <person name="Futagami T."/>
            <person name="Toyoda A."/>
            <person name="Takaki Y."/>
            <person name="Nishi S."/>
            <person name="Hori S."/>
            <person name="Arai W."/>
            <person name="Tsubouchi T."/>
            <person name="Morono Y."/>
            <person name="Uchiyama I."/>
            <person name="Ito T."/>
            <person name="Fujiyama A."/>
            <person name="Inagaki F."/>
            <person name="Takami H."/>
        </authorList>
    </citation>
    <scope>NUCLEOTIDE SEQUENCE</scope>
    <source>
        <strain evidence="2">Expedition CK06-06</strain>
    </source>
</reference>
<comment type="caution">
    <text evidence="2">The sequence shown here is derived from an EMBL/GenBank/DDBJ whole genome shotgun (WGS) entry which is preliminary data.</text>
</comment>